<dbReference type="EMBL" id="MLAK01001190">
    <property type="protein sequence ID" value="OHS96237.1"/>
    <property type="molecule type" value="Genomic_DNA"/>
</dbReference>
<dbReference type="Proteomes" id="UP000179807">
    <property type="component" value="Unassembled WGS sequence"/>
</dbReference>
<evidence type="ECO:0000313" key="3">
    <source>
        <dbReference type="Proteomes" id="UP000179807"/>
    </source>
</evidence>
<dbReference type="AlphaFoldDB" id="A0A1J4JFJ8"/>
<sequence length="161" mass="18194">MPKSSKLKSGLNTVVACETELSSIMIDVLGSFLKTRLVIFGLNMADGIFGFGVISAFLSIFPPSNSVTWAKNSSPLKRIMYFWVTLSGILEKVLFQVSRNWSASIVTEWAFAREIHESSNVAAVQIFCDFSNLRFNCCWSEQLRRRRCSVLRQTFPDFMDG</sequence>
<comment type="caution">
    <text evidence="2">The sequence shown here is derived from an EMBL/GenBank/DDBJ whole genome shotgun (WGS) entry which is preliminary data.</text>
</comment>
<accession>A0A1J4JFJ8</accession>
<evidence type="ECO:0000313" key="2">
    <source>
        <dbReference type="EMBL" id="OHS96237.1"/>
    </source>
</evidence>
<keyword evidence="1" id="KW-0812">Transmembrane</keyword>
<feature type="transmembrane region" description="Helical" evidence="1">
    <location>
        <begin position="37"/>
        <end position="58"/>
    </location>
</feature>
<proteinExistence type="predicted"/>
<evidence type="ECO:0000256" key="1">
    <source>
        <dbReference type="SAM" id="Phobius"/>
    </source>
</evidence>
<keyword evidence="1" id="KW-1133">Transmembrane helix</keyword>
<reference evidence="2" key="1">
    <citation type="submission" date="2016-10" db="EMBL/GenBank/DDBJ databases">
        <authorList>
            <person name="Benchimol M."/>
            <person name="Almeida L.G."/>
            <person name="Vasconcelos A.T."/>
            <person name="Perreira-Neves A."/>
            <person name="Rosa I.A."/>
            <person name="Tasca T."/>
            <person name="Bogo M.R."/>
            <person name="de Souza W."/>
        </authorList>
    </citation>
    <scope>NUCLEOTIDE SEQUENCE [LARGE SCALE GENOMIC DNA]</scope>
    <source>
        <strain evidence="2">K</strain>
    </source>
</reference>
<dbReference type="VEuPathDB" id="TrichDB:TRFO_37622"/>
<gene>
    <name evidence="2" type="ORF">TRFO_37622</name>
</gene>
<protein>
    <submittedName>
        <fullName evidence="2">Uncharacterized protein</fullName>
    </submittedName>
</protein>
<name>A0A1J4JFJ8_9EUKA</name>
<dbReference type="GeneID" id="94846247"/>
<keyword evidence="3" id="KW-1185">Reference proteome</keyword>
<keyword evidence="1" id="KW-0472">Membrane</keyword>
<organism evidence="2 3">
    <name type="scientific">Tritrichomonas foetus</name>
    <dbReference type="NCBI Taxonomy" id="1144522"/>
    <lineage>
        <taxon>Eukaryota</taxon>
        <taxon>Metamonada</taxon>
        <taxon>Parabasalia</taxon>
        <taxon>Tritrichomonadida</taxon>
        <taxon>Tritrichomonadidae</taxon>
        <taxon>Tritrichomonas</taxon>
    </lineage>
</organism>
<dbReference type="RefSeq" id="XP_068349374.1">
    <property type="nucleotide sequence ID" value="XM_068511543.1"/>
</dbReference>